<feature type="compositionally biased region" description="Basic residues" evidence="1">
    <location>
        <begin position="571"/>
        <end position="588"/>
    </location>
</feature>
<organism evidence="2 3">
    <name type="scientific">Chlamydomonas incerta</name>
    <dbReference type="NCBI Taxonomy" id="51695"/>
    <lineage>
        <taxon>Eukaryota</taxon>
        <taxon>Viridiplantae</taxon>
        <taxon>Chlorophyta</taxon>
        <taxon>core chlorophytes</taxon>
        <taxon>Chlorophyceae</taxon>
        <taxon>CS clade</taxon>
        <taxon>Chlamydomonadales</taxon>
        <taxon>Chlamydomonadaceae</taxon>
        <taxon>Chlamydomonas</taxon>
    </lineage>
</organism>
<evidence type="ECO:0000256" key="1">
    <source>
        <dbReference type="SAM" id="MobiDB-lite"/>
    </source>
</evidence>
<accession>A0A835VN10</accession>
<reference evidence="2" key="1">
    <citation type="journal article" date="2020" name="bioRxiv">
        <title>Comparative genomics of Chlamydomonas.</title>
        <authorList>
            <person name="Craig R.J."/>
            <person name="Hasan A.R."/>
            <person name="Ness R.W."/>
            <person name="Keightley P.D."/>
        </authorList>
    </citation>
    <scope>NUCLEOTIDE SEQUENCE</scope>
    <source>
        <strain evidence="2">SAG 7.73</strain>
    </source>
</reference>
<dbReference type="PANTHER" id="PTHR22916:SF3">
    <property type="entry name" value="UDP-GLCNAC:BETAGAL BETA-1,3-N-ACETYLGLUCOSAMINYLTRANSFERASE-LIKE PROTEIN 1"/>
    <property type="match status" value="1"/>
</dbReference>
<dbReference type="InterPro" id="IPR029044">
    <property type="entry name" value="Nucleotide-diphossugar_trans"/>
</dbReference>
<dbReference type="GO" id="GO:0016757">
    <property type="term" value="F:glycosyltransferase activity"/>
    <property type="evidence" value="ECO:0007669"/>
    <property type="project" value="UniProtKB-ARBA"/>
</dbReference>
<dbReference type="SUPFAM" id="SSF53448">
    <property type="entry name" value="Nucleotide-diphospho-sugar transferases"/>
    <property type="match status" value="1"/>
</dbReference>
<dbReference type="OrthoDB" id="2918at2759"/>
<gene>
    <name evidence="2" type="ORF">HXX76_015694</name>
</gene>
<evidence type="ECO:0000313" key="3">
    <source>
        <dbReference type="Proteomes" id="UP000650467"/>
    </source>
</evidence>
<protein>
    <submittedName>
        <fullName evidence="2">Uncharacterized protein</fullName>
    </submittedName>
</protein>
<proteinExistence type="predicted"/>
<dbReference type="Gene3D" id="3.90.550.10">
    <property type="entry name" value="Spore Coat Polysaccharide Biosynthesis Protein SpsA, Chain A"/>
    <property type="match status" value="1"/>
</dbReference>
<sequence length="609" mass="63268">MRPAGSATGRSMPPTPRTAPHAPPRRARATTTTALLLLLLGLVLVAPPQPAAAGPDHSPFRGCVDVYMHLGEHKRHAARDAVQALQAIAAHVGEMGLGRAPRAAPPHGAAGAAPPTQQQLEGWRAGNATRLRALLAGTGLGGSEMAAVALAHTCLSSRLNPDGFAGRPAVSILLNYFKRPHVVAALAAALSQNCEAAGVPCELVVNVDNPHEVESWVGEVVWGSGGGGLGNASSGASSSSSSSSAGGGSSSSIGGGGGGGGSFVVPAFSANLHEARGYNRAAKLARGRYLVIWQDDQLPPPSGEWLRSLLALMAAYPRLGVLGMNKFRLCRQKETNNKWGPTGWLPDARAGGVRWTFAHFVDFAPLAVRSEVFTEVGGLEEGVSLKGECGITGDWELCARVWMAGWQVGFSAMEGRVDDRQAPSGTHTPVSGEQCWGRQAHVGGRVLHMRYAASLPLFEEMCVHVRTLNALAFAADPSPAAAAAGNFCPYRLDRFSHFAAEWANCSAPPEADVAAVAAAWQLALPPLPPGAPLSERLGRGLGYPPAAVHGTVAEGAGGGAGTGAGVQGQVQRRRRASGTRRRRGRRRALLALEGLEEVEGQGEGVEEPE</sequence>
<feature type="region of interest" description="Disordered" evidence="1">
    <location>
        <begin position="232"/>
        <end position="253"/>
    </location>
</feature>
<dbReference type="EMBL" id="JAEHOC010000091">
    <property type="protein sequence ID" value="KAG2422862.1"/>
    <property type="molecule type" value="Genomic_DNA"/>
</dbReference>
<keyword evidence="3" id="KW-1185">Reference proteome</keyword>
<dbReference type="AlphaFoldDB" id="A0A835VN10"/>
<feature type="compositionally biased region" description="Low complexity" evidence="1">
    <location>
        <begin position="232"/>
        <end position="244"/>
    </location>
</feature>
<name>A0A835VN10_CHLIN</name>
<dbReference type="PANTHER" id="PTHR22916">
    <property type="entry name" value="GLYCOSYLTRANSFERASE"/>
    <property type="match status" value="1"/>
</dbReference>
<dbReference type="Proteomes" id="UP000650467">
    <property type="component" value="Unassembled WGS sequence"/>
</dbReference>
<comment type="caution">
    <text evidence="2">The sequence shown here is derived from an EMBL/GenBank/DDBJ whole genome shotgun (WGS) entry which is preliminary data.</text>
</comment>
<feature type="region of interest" description="Disordered" evidence="1">
    <location>
        <begin position="559"/>
        <end position="588"/>
    </location>
</feature>
<evidence type="ECO:0000313" key="2">
    <source>
        <dbReference type="EMBL" id="KAG2422862.1"/>
    </source>
</evidence>
<feature type="region of interest" description="Disordered" evidence="1">
    <location>
        <begin position="1"/>
        <end position="28"/>
    </location>
</feature>